<dbReference type="InterPro" id="IPR004625">
    <property type="entry name" value="PyrdxlKinase"/>
</dbReference>
<dbReference type="Gene3D" id="3.40.1190.20">
    <property type="match status" value="1"/>
</dbReference>
<evidence type="ECO:0000259" key="7">
    <source>
        <dbReference type="Pfam" id="PF08543"/>
    </source>
</evidence>
<evidence type="ECO:0000256" key="6">
    <source>
        <dbReference type="ARBA" id="ARBA00022840"/>
    </source>
</evidence>
<reference evidence="8 9" key="1">
    <citation type="journal article" date="2014" name="Nat. Commun.">
        <title>Klebsormidium flaccidum genome reveals primary factors for plant terrestrial adaptation.</title>
        <authorList>
            <person name="Hori K."/>
            <person name="Maruyama F."/>
            <person name="Fujisawa T."/>
            <person name="Togashi T."/>
            <person name="Yamamoto N."/>
            <person name="Seo M."/>
            <person name="Sato S."/>
            <person name="Yamada T."/>
            <person name="Mori H."/>
            <person name="Tajima N."/>
            <person name="Moriyama T."/>
            <person name="Ikeuchi M."/>
            <person name="Watanabe M."/>
            <person name="Wada H."/>
            <person name="Kobayashi K."/>
            <person name="Saito M."/>
            <person name="Masuda T."/>
            <person name="Sasaki-Sekimoto Y."/>
            <person name="Mashiguchi K."/>
            <person name="Awai K."/>
            <person name="Shimojima M."/>
            <person name="Masuda S."/>
            <person name="Iwai M."/>
            <person name="Nobusawa T."/>
            <person name="Narise T."/>
            <person name="Kondo S."/>
            <person name="Saito H."/>
            <person name="Sato R."/>
            <person name="Murakawa M."/>
            <person name="Ihara Y."/>
            <person name="Oshima-Yamada Y."/>
            <person name="Ohtaka K."/>
            <person name="Satoh M."/>
            <person name="Sonobe K."/>
            <person name="Ishii M."/>
            <person name="Ohtani R."/>
            <person name="Kanamori-Sato M."/>
            <person name="Honoki R."/>
            <person name="Miyazaki D."/>
            <person name="Mochizuki H."/>
            <person name="Umetsu J."/>
            <person name="Higashi K."/>
            <person name="Shibata D."/>
            <person name="Kamiya Y."/>
            <person name="Sato N."/>
            <person name="Nakamura Y."/>
            <person name="Tabata S."/>
            <person name="Ida S."/>
            <person name="Kurokawa K."/>
            <person name="Ohta H."/>
        </authorList>
    </citation>
    <scope>NUCLEOTIDE SEQUENCE [LARGE SCALE GENOMIC DNA]</scope>
    <source>
        <strain evidence="8 9">NIES-2285</strain>
    </source>
</reference>
<protein>
    <recommendedName>
        <fullName evidence="2">pyridoxal kinase</fullName>
        <ecNumber evidence="2">2.7.1.35</ecNumber>
    </recommendedName>
</protein>
<dbReference type="InterPro" id="IPR029056">
    <property type="entry name" value="Ribokinase-like"/>
</dbReference>
<dbReference type="GO" id="GO:0005829">
    <property type="term" value="C:cytosol"/>
    <property type="evidence" value="ECO:0000318"/>
    <property type="project" value="GO_Central"/>
</dbReference>
<keyword evidence="5 8" id="KW-0418">Kinase</keyword>
<evidence type="ECO:0000256" key="3">
    <source>
        <dbReference type="ARBA" id="ARBA00022679"/>
    </source>
</evidence>
<dbReference type="STRING" id="105231.A0A1Y1ILZ2"/>
<evidence type="ECO:0000256" key="1">
    <source>
        <dbReference type="ARBA" id="ARBA00008805"/>
    </source>
</evidence>
<dbReference type="GO" id="GO:0008478">
    <property type="term" value="F:pyridoxal kinase activity"/>
    <property type="evidence" value="ECO:0000318"/>
    <property type="project" value="GO_Central"/>
</dbReference>
<dbReference type="Proteomes" id="UP000054558">
    <property type="component" value="Unassembled WGS sequence"/>
</dbReference>
<dbReference type="PANTHER" id="PTHR10534">
    <property type="entry name" value="PYRIDOXAL KINASE"/>
    <property type="match status" value="1"/>
</dbReference>
<evidence type="ECO:0000313" key="9">
    <source>
        <dbReference type="Proteomes" id="UP000054558"/>
    </source>
</evidence>
<dbReference type="OrthoDB" id="3689at2759"/>
<dbReference type="PANTHER" id="PTHR10534:SF2">
    <property type="entry name" value="PYRIDOXAL KINASE"/>
    <property type="match status" value="1"/>
</dbReference>
<dbReference type="AlphaFoldDB" id="A0A1Y1ILZ2"/>
<dbReference type="NCBIfam" id="TIGR00687">
    <property type="entry name" value="pyridox_kin"/>
    <property type="match status" value="1"/>
</dbReference>
<proteinExistence type="inferred from homology"/>
<evidence type="ECO:0000256" key="4">
    <source>
        <dbReference type="ARBA" id="ARBA00022741"/>
    </source>
</evidence>
<keyword evidence="3" id="KW-0808">Transferase</keyword>
<feature type="domain" description="Pyridoxamine kinase/Phosphomethylpyrimidine kinase" evidence="7">
    <location>
        <begin position="93"/>
        <end position="266"/>
    </location>
</feature>
<sequence length="313" mass="33965">MPPPLAAVLPGGGRVLSIQSHTVSGYVGNKCAVFPLQLHGFDVDPINSVQFSNHTGYPTFKGDVLNGDQLWTLIEGLEENDLLQYTHLVTGYIGSLSFLDTVLRVIEKVRTSNPKLIYVCDPVMGDNGALYVKPELVPVYREKVVPQANILTPNQFEAEQLVQFSIASEKDAFRACEVLHSRGPQRVVITSVHLNGEILIIGSQAAHGKFKALQFRIVVPKLPHSFTGTGDLMTALILACANENPDDLARATELAVASLQAVIQRTIADYALAGIPSGTKRGQLELRLIQSKDDLIAPTVKLHAETIPSKVDS</sequence>
<dbReference type="OMA" id="HTQYGQW"/>
<evidence type="ECO:0000313" key="8">
    <source>
        <dbReference type="EMBL" id="GAQ89128.1"/>
    </source>
</evidence>
<keyword evidence="9" id="KW-1185">Reference proteome</keyword>
<dbReference type="InterPro" id="IPR013749">
    <property type="entry name" value="PM/HMP-P_kinase-1"/>
</dbReference>
<dbReference type="EMBL" id="DF237438">
    <property type="protein sequence ID" value="GAQ89128.1"/>
    <property type="molecule type" value="Genomic_DNA"/>
</dbReference>
<keyword evidence="4" id="KW-0547">Nucleotide-binding</keyword>
<name>A0A1Y1ILZ2_KLENI</name>
<dbReference type="EC" id="2.7.1.35" evidence="2"/>
<dbReference type="CDD" id="cd01173">
    <property type="entry name" value="pyridoxal_pyridoxamine_kinase"/>
    <property type="match status" value="1"/>
</dbReference>
<accession>A0A1Y1ILZ2</accession>
<dbReference type="SUPFAM" id="SSF53613">
    <property type="entry name" value="Ribokinase-like"/>
    <property type="match status" value="1"/>
</dbReference>
<dbReference type="Pfam" id="PF08543">
    <property type="entry name" value="Phos_pyr_kin"/>
    <property type="match status" value="1"/>
</dbReference>
<dbReference type="GO" id="GO:0005524">
    <property type="term" value="F:ATP binding"/>
    <property type="evidence" value="ECO:0007669"/>
    <property type="project" value="UniProtKB-KW"/>
</dbReference>
<evidence type="ECO:0000256" key="5">
    <source>
        <dbReference type="ARBA" id="ARBA00022777"/>
    </source>
</evidence>
<gene>
    <name evidence="8" type="ORF">KFL_004890110</name>
</gene>
<comment type="similarity">
    <text evidence="1">Belongs to the pyridoxine kinase family.</text>
</comment>
<evidence type="ECO:0000256" key="2">
    <source>
        <dbReference type="ARBA" id="ARBA00012104"/>
    </source>
</evidence>
<keyword evidence="6" id="KW-0067">ATP-binding</keyword>
<organism evidence="8 9">
    <name type="scientific">Klebsormidium nitens</name>
    <name type="common">Green alga</name>
    <name type="synonym">Ulothrix nitens</name>
    <dbReference type="NCBI Taxonomy" id="105231"/>
    <lineage>
        <taxon>Eukaryota</taxon>
        <taxon>Viridiplantae</taxon>
        <taxon>Streptophyta</taxon>
        <taxon>Klebsormidiophyceae</taxon>
        <taxon>Klebsormidiales</taxon>
        <taxon>Klebsormidiaceae</taxon>
        <taxon>Klebsormidium</taxon>
    </lineage>
</organism>
<dbReference type="GO" id="GO:0009443">
    <property type="term" value="P:pyridoxal 5'-phosphate salvage"/>
    <property type="evidence" value="ECO:0000318"/>
    <property type="project" value="GO_Central"/>
</dbReference>